<evidence type="ECO:0000313" key="13">
    <source>
        <dbReference type="EMBL" id="PLC53582.1"/>
    </source>
</evidence>
<name>A0A2N4UEY5_9BURK</name>
<dbReference type="AlphaFoldDB" id="A0A2N4UEY5"/>
<evidence type="ECO:0000256" key="5">
    <source>
        <dbReference type="ARBA" id="ARBA00022729"/>
    </source>
</evidence>
<evidence type="ECO:0000256" key="9">
    <source>
        <dbReference type="ARBA" id="ARBA00023316"/>
    </source>
</evidence>
<evidence type="ECO:0000256" key="10">
    <source>
        <dbReference type="ARBA" id="ARBA00093448"/>
    </source>
</evidence>
<dbReference type="InterPro" id="IPR009045">
    <property type="entry name" value="Zn_M74/Hedgehog-like"/>
</dbReference>
<dbReference type="InterPro" id="IPR010275">
    <property type="entry name" value="MepK"/>
</dbReference>
<dbReference type="Proteomes" id="UP000234328">
    <property type="component" value="Unassembled WGS sequence"/>
</dbReference>
<dbReference type="EMBL" id="PDNV01000007">
    <property type="protein sequence ID" value="PLC53582.1"/>
    <property type="molecule type" value="Genomic_DNA"/>
</dbReference>
<dbReference type="InterPro" id="IPR006311">
    <property type="entry name" value="TAT_signal"/>
</dbReference>
<dbReference type="PANTHER" id="PTHR37425:SF1">
    <property type="entry name" value="OUTER MEMBRANE PROTEIN"/>
    <property type="match status" value="1"/>
</dbReference>
<dbReference type="RefSeq" id="WP_102070305.1">
    <property type="nucleotide sequence ID" value="NZ_PDNV01000007.1"/>
</dbReference>
<evidence type="ECO:0000256" key="2">
    <source>
        <dbReference type="ARBA" id="ARBA00004776"/>
    </source>
</evidence>
<keyword evidence="14" id="KW-1185">Reference proteome</keyword>
<dbReference type="PANTHER" id="PTHR37425">
    <property type="match status" value="1"/>
</dbReference>
<evidence type="ECO:0000313" key="14">
    <source>
        <dbReference type="Proteomes" id="UP000234328"/>
    </source>
</evidence>
<proteinExistence type="inferred from homology"/>
<dbReference type="GO" id="GO:0046872">
    <property type="term" value="F:metal ion binding"/>
    <property type="evidence" value="ECO:0007669"/>
    <property type="project" value="UniProtKB-KW"/>
</dbReference>
<dbReference type="Pfam" id="PF05951">
    <property type="entry name" value="Peptidase_M15_2"/>
    <property type="match status" value="1"/>
</dbReference>
<dbReference type="Gene3D" id="3.30.1380.10">
    <property type="match status" value="1"/>
</dbReference>
<keyword evidence="5 12" id="KW-0732">Signal</keyword>
<evidence type="ECO:0000256" key="8">
    <source>
        <dbReference type="ARBA" id="ARBA00023049"/>
    </source>
</evidence>
<keyword evidence="6" id="KW-0378">Hydrolase</keyword>
<feature type="signal peptide" evidence="12">
    <location>
        <begin position="1"/>
        <end position="31"/>
    </location>
</feature>
<dbReference type="GO" id="GO:0071555">
    <property type="term" value="P:cell wall organization"/>
    <property type="evidence" value="ECO:0007669"/>
    <property type="project" value="UniProtKB-KW"/>
</dbReference>
<accession>A0A2N4UEY5</accession>
<comment type="caution">
    <text evidence="13">The sequence shown here is derived from an EMBL/GenBank/DDBJ whole genome shotgun (WGS) entry which is preliminary data.</text>
</comment>
<organism evidence="13 14">
    <name type="scientific">Pollutimonas nitritireducens</name>
    <dbReference type="NCBI Taxonomy" id="2045209"/>
    <lineage>
        <taxon>Bacteria</taxon>
        <taxon>Pseudomonadati</taxon>
        <taxon>Pseudomonadota</taxon>
        <taxon>Betaproteobacteria</taxon>
        <taxon>Burkholderiales</taxon>
        <taxon>Alcaligenaceae</taxon>
        <taxon>Pollutimonas</taxon>
    </lineage>
</organism>
<keyword evidence="8" id="KW-0482">Metalloprotease</keyword>
<comment type="similarity">
    <text evidence="10">Belongs to the peptidase M15 family.</text>
</comment>
<dbReference type="PROSITE" id="PS51318">
    <property type="entry name" value="TAT"/>
    <property type="match status" value="1"/>
</dbReference>
<evidence type="ECO:0000256" key="4">
    <source>
        <dbReference type="ARBA" id="ARBA00022723"/>
    </source>
</evidence>
<gene>
    <name evidence="13" type="ORF">CR155_12205</name>
</gene>
<dbReference type="OrthoDB" id="9782994at2"/>
<keyword evidence="7" id="KW-0862">Zinc</keyword>
<evidence type="ECO:0000256" key="3">
    <source>
        <dbReference type="ARBA" id="ARBA00022670"/>
    </source>
</evidence>
<comment type="pathway">
    <text evidence="2">Cell wall biogenesis; cell wall polysaccharide biosynthesis.</text>
</comment>
<keyword evidence="9" id="KW-0961">Cell wall biogenesis/degradation</keyword>
<evidence type="ECO:0000256" key="1">
    <source>
        <dbReference type="ARBA" id="ARBA00001947"/>
    </source>
</evidence>
<dbReference type="GO" id="GO:0006508">
    <property type="term" value="P:proteolysis"/>
    <property type="evidence" value="ECO:0007669"/>
    <property type="project" value="UniProtKB-KW"/>
</dbReference>
<reference evidence="13 14" key="1">
    <citation type="submission" date="2017-10" db="EMBL/GenBank/DDBJ databases">
        <title>Two draft genome sequences of Pusillimonas sp. strains isolated from a nitrate- and radionuclide-contaminated groundwater in Russia.</title>
        <authorList>
            <person name="Grouzdev D.S."/>
            <person name="Tourova T.P."/>
            <person name="Goeva M.A."/>
            <person name="Babich T.L."/>
            <person name="Sokolova D.S."/>
            <person name="Abdullin R."/>
            <person name="Poltaraus A.B."/>
            <person name="Toshchakov S.V."/>
            <person name="Nazina T.N."/>
        </authorList>
    </citation>
    <scope>NUCLEOTIDE SEQUENCE [LARGE SCALE GENOMIC DNA]</scope>
    <source>
        <strain evidence="13 14">JR1/69-2-13</strain>
    </source>
</reference>
<keyword evidence="4" id="KW-0479">Metal-binding</keyword>
<keyword evidence="3" id="KW-0645">Protease</keyword>
<dbReference type="GO" id="GO:0008237">
    <property type="term" value="F:metallopeptidase activity"/>
    <property type="evidence" value="ECO:0007669"/>
    <property type="project" value="UniProtKB-KW"/>
</dbReference>
<protein>
    <recommendedName>
        <fullName evidence="11">Murein endopeptidase K</fullName>
    </recommendedName>
</protein>
<sequence>MTTSRCAARRRFLSAASGLAVLGAMPTIARATYQTISSSRNLAMDHTHTREKIELIYAVGTDYVPKALTDLSHFLRDHYSGHIGRMDAGLYDIMHSLRAALKVQTSFEIISGYRSPETNERLRTTRGGGVARRSLHMDGKAVDLRLPGVPLDELRDAALSLKAGGVGYYPGSNFVHVDTGRVRTWHG</sequence>
<evidence type="ECO:0000256" key="12">
    <source>
        <dbReference type="SAM" id="SignalP"/>
    </source>
</evidence>
<evidence type="ECO:0000256" key="6">
    <source>
        <dbReference type="ARBA" id="ARBA00022801"/>
    </source>
</evidence>
<evidence type="ECO:0000256" key="7">
    <source>
        <dbReference type="ARBA" id="ARBA00022833"/>
    </source>
</evidence>
<comment type="cofactor">
    <cofactor evidence="1">
        <name>Zn(2+)</name>
        <dbReference type="ChEBI" id="CHEBI:29105"/>
    </cofactor>
</comment>
<dbReference type="SUPFAM" id="SSF55166">
    <property type="entry name" value="Hedgehog/DD-peptidase"/>
    <property type="match status" value="1"/>
</dbReference>
<evidence type="ECO:0000256" key="11">
    <source>
        <dbReference type="ARBA" id="ARBA00093666"/>
    </source>
</evidence>
<feature type="chain" id="PRO_5014898033" description="Murein endopeptidase K" evidence="12">
    <location>
        <begin position="32"/>
        <end position="187"/>
    </location>
</feature>